<keyword evidence="6 12" id="KW-0479">Metal-binding</keyword>
<dbReference type="GO" id="GO:0016705">
    <property type="term" value="F:oxidoreductase activity, acting on paired donors, with incorporation or reduction of molecular oxygen"/>
    <property type="evidence" value="ECO:0007669"/>
    <property type="project" value="InterPro"/>
</dbReference>
<evidence type="ECO:0000256" key="10">
    <source>
        <dbReference type="ARBA" id="ARBA00023033"/>
    </source>
</evidence>
<dbReference type="EMBL" id="KI536799">
    <property type="protein sequence ID" value="ESR48195.1"/>
    <property type="molecule type" value="Genomic_DNA"/>
</dbReference>
<comment type="cofactor">
    <cofactor evidence="1 12">
        <name>heme</name>
        <dbReference type="ChEBI" id="CHEBI:30413"/>
    </cofactor>
</comment>
<evidence type="ECO:0000313" key="15">
    <source>
        <dbReference type="Proteomes" id="UP000030687"/>
    </source>
</evidence>
<evidence type="ECO:0000313" key="14">
    <source>
        <dbReference type="EMBL" id="ESR48195.1"/>
    </source>
</evidence>
<sequence length="512" mass="59023">MSLLLLLLLLLLTVIFIVIITSLLKFVYSFIWVPHRIQRHFKEQGVGGPGYRLITGNSAEIRRLFIEAQSKPISPIHHDILHRTAPLYHEWSRMYGKTFLYWFGSKPRLAISDPDMIKEVLMDTSGSFEKIGFNPLSRQLFGQGLVGLTGDKWAIHRRISNQAFNMERVKGWVPDIVASTTKMFENWEEIRGGRDEFEIDVHKVLHDLSADIISRTAFGSSFEEGMRIFILQEQQMHLFSQAIRNVYIPGFRFLPTKKNRERQRLESETRESIRMLIKNNGKTRESSRNLLSLLMSSCKNHDGQEERLDVEEIIDECKTFYFAGKETTANLLTWALVLLAMHQEWQIKAREEVFQVCGDNDLRLAEKLSDLKIVNMILNETLRLYPPAVMLMRQASRGVKLGNLDVPAGTQLYIALTAVHHDTDLWGEDANEFNPLRFNESRKHLASFFPFGLGPRVCVGQNLAMVEAKVVLAIIIRRFNFFLSPSYVHAPMLFISMQPQHGAHILFSRIHN</sequence>
<proteinExistence type="inferred from homology"/>
<evidence type="ECO:0008006" key="16">
    <source>
        <dbReference type="Google" id="ProtNLM"/>
    </source>
</evidence>
<dbReference type="GO" id="GO:0020037">
    <property type="term" value="F:heme binding"/>
    <property type="evidence" value="ECO:0007669"/>
    <property type="project" value="InterPro"/>
</dbReference>
<keyword evidence="10 13" id="KW-0503">Monooxygenase</keyword>
<evidence type="ECO:0000256" key="3">
    <source>
        <dbReference type="ARBA" id="ARBA00010617"/>
    </source>
</evidence>
<organism evidence="14 15">
    <name type="scientific">Citrus clementina</name>
    <name type="common">Clementine</name>
    <name type="synonym">Citrus deliciosa x Citrus sinensis</name>
    <dbReference type="NCBI Taxonomy" id="85681"/>
    <lineage>
        <taxon>Eukaryota</taxon>
        <taxon>Viridiplantae</taxon>
        <taxon>Streptophyta</taxon>
        <taxon>Embryophyta</taxon>
        <taxon>Tracheophyta</taxon>
        <taxon>Spermatophyta</taxon>
        <taxon>Magnoliopsida</taxon>
        <taxon>eudicotyledons</taxon>
        <taxon>Gunneridae</taxon>
        <taxon>Pentapetalae</taxon>
        <taxon>rosids</taxon>
        <taxon>malvids</taxon>
        <taxon>Sapindales</taxon>
        <taxon>Rutaceae</taxon>
        <taxon>Aurantioideae</taxon>
        <taxon>Citrus</taxon>
    </lineage>
</organism>
<dbReference type="Gramene" id="ESR48195">
    <property type="protein sequence ID" value="ESR48195"/>
    <property type="gene ID" value="CICLE_v10000905mg"/>
</dbReference>
<dbReference type="InterPro" id="IPR002401">
    <property type="entry name" value="Cyt_P450_E_grp-I"/>
</dbReference>
<accession>V4T9N3</accession>
<name>V4T9N3_CITCL</name>
<evidence type="ECO:0000256" key="7">
    <source>
        <dbReference type="ARBA" id="ARBA00022989"/>
    </source>
</evidence>
<evidence type="ECO:0000256" key="13">
    <source>
        <dbReference type="RuleBase" id="RU000461"/>
    </source>
</evidence>
<protein>
    <recommendedName>
        <fullName evidence="16">Cytochrome P450</fullName>
    </recommendedName>
</protein>
<dbReference type="OrthoDB" id="1470350at2759"/>
<keyword evidence="11" id="KW-0472">Membrane</keyword>
<keyword evidence="15" id="KW-1185">Reference proteome</keyword>
<keyword evidence="4 12" id="KW-0349">Heme</keyword>
<dbReference type="PRINTS" id="PR00463">
    <property type="entry name" value="EP450I"/>
</dbReference>
<dbReference type="InterPro" id="IPR036396">
    <property type="entry name" value="Cyt_P450_sf"/>
</dbReference>
<dbReference type="GO" id="GO:0005506">
    <property type="term" value="F:iron ion binding"/>
    <property type="evidence" value="ECO:0007669"/>
    <property type="project" value="InterPro"/>
</dbReference>
<dbReference type="Proteomes" id="UP000030687">
    <property type="component" value="Unassembled WGS sequence"/>
</dbReference>
<dbReference type="PANTHER" id="PTHR24282">
    <property type="entry name" value="CYTOCHROME P450 FAMILY MEMBER"/>
    <property type="match status" value="1"/>
</dbReference>
<keyword evidence="8 13" id="KW-0560">Oxidoreductase</keyword>
<comment type="subcellular location">
    <subcellularLocation>
        <location evidence="2">Membrane</location>
        <topology evidence="2">Single-pass membrane protein</topology>
    </subcellularLocation>
</comment>
<dbReference type="GO" id="GO:0004497">
    <property type="term" value="F:monooxygenase activity"/>
    <property type="evidence" value="ECO:0007669"/>
    <property type="project" value="UniProtKB-KW"/>
</dbReference>
<dbReference type="InterPro" id="IPR017972">
    <property type="entry name" value="Cyt_P450_CS"/>
</dbReference>
<evidence type="ECO:0000256" key="8">
    <source>
        <dbReference type="ARBA" id="ARBA00023002"/>
    </source>
</evidence>
<dbReference type="InterPro" id="IPR001128">
    <property type="entry name" value="Cyt_P450"/>
</dbReference>
<dbReference type="eggNOG" id="KOG0157">
    <property type="taxonomic scope" value="Eukaryota"/>
</dbReference>
<evidence type="ECO:0000256" key="1">
    <source>
        <dbReference type="ARBA" id="ARBA00001971"/>
    </source>
</evidence>
<gene>
    <name evidence="14" type="ORF">CICLE_v10000905mg</name>
</gene>
<feature type="binding site" description="axial binding residue" evidence="12">
    <location>
        <position position="458"/>
    </location>
    <ligand>
        <name>heme</name>
        <dbReference type="ChEBI" id="CHEBI:30413"/>
    </ligand>
    <ligandPart>
        <name>Fe</name>
        <dbReference type="ChEBI" id="CHEBI:18248"/>
    </ligandPart>
</feature>
<dbReference type="KEGG" id="cic:CICLE_v10000905mg"/>
<dbReference type="PANTHER" id="PTHR24282:SF211">
    <property type="entry name" value="CYTOCHROME P450-RELATED"/>
    <property type="match status" value="1"/>
</dbReference>
<dbReference type="FunFam" id="1.10.630.10:FF:000029">
    <property type="entry name" value="Cytochrome P450 734A1"/>
    <property type="match status" value="1"/>
</dbReference>
<evidence type="ECO:0000256" key="11">
    <source>
        <dbReference type="ARBA" id="ARBA00023136"/>
    </source>
</evidence>
<evidence type="ECO:0000256" key="12">
    <source>
        <dbReference type="PIRSR" id="PIRSR602401-1"/>
    </source>
</evidence>
<dbReference type="SUPFAM" id="SSF48264">
    <property type="entry name" value="Cytochrome P450"/>
    <property type="match status" value="1"/>
</dbReference>
<dbReference type="InParanoid" id="V4T9N3"/>
<keyword evidence="9 12" id="KW-0408">Iron</keyword>
<reference evidence="14 15" key="1">
    <citation type="submission" date="2013-10" db="EMBL/GenBank/DDBJ databases">
        <authorList>
            <consortium name="International Citrus Genome Consortium"/>
            <person name="Jenkins J."/>
            <person name="Schmutz J."/>
            <person name="Prochnik S."/>
            <person name="Rokhsar D."/>
            <person name="Gmitter F."/>
            <person name="Ollitrault P."/>
            <person name="Machado M."/>
            <person name="Talon M."/>
            <person name="Wincker P."/>
            <person name="Jaillon O."/>
            <person name="Morgante M."/>
        </authorList>
    </citation>
    <scope>NUCLEOTIDE SEQUENCE</scope>
    <source>
        <strain evidence="15">cv. Clemenules</strain>
    </source>
</reference>
<dbReference type="PRINTS" id="PR00385">
    <property type="entry name" value="P450"/>
</dbReference>
<dbReference type="STRING" id="85681.V4T9N3"/>
<dbReference type="GO" id="GO:0016020">
    <property type="term" value="C:membrane"/>
    <property type="evidence" value="ECO:0007669"/>
    <property type="project" value="UniProtKB-SubCell"/>
</dbReference>
<keyword evidence="5" id="KW-0812">Transmembrane</keyword>
<dbReference type="Pfam" id="PF00067">
    <property type="entry name" value="p450"/>
    <property type="match status" value="1"/>
</dbReference>
<evidence type="ECO:0000256" key="5">
    <source>
        <dbReference type="ARBA" id="ARBA00022692"/>
    </source>
</evidence>
<dbReference type="AlphaFoldDB" id="V4T9N3"/>
<keyword evidence="7" id="KW-1133">Transmembrane helix</keyword>
<dbReference type="FunCoup" id="V4T9N3">
    <property type="interactions" value="477"/>
</dbReference>
<evidence type="ECO:0000256" key="2">
    <source>
        <dbReference type="ARBA" id="ARBA00004167"/>
    </source>
</evidence>
<evidence type="ECO:0000256" key="6">
    <source>
        <dbReference type="ARBA" id="ARBA00022723"/>
    </source>
</evidence>
<dbReference type="Gene3D" id="1.10.630.10">
    <property type="entry name" value="Cytochrome P450"/>
    <property type="match status" value="1"/>
</dbReference>
<evidence type="ECO:0000256" key="4">
    <source>
        <dbReference type="ARBA" id="ARBA00022617"/>
    </source>
</evidence>
<dbReference type="PROSITE" id="PS00086">
    <property type="entry name" value="CYTOCHROME_P450"/>
    <property type="match status" value="1"/>
</dbReference>
<dbReference type="OMA" id="QQMHLFS"/>
<evidence type="ECO:0000256" key="9">
    <source>
        <dbReference type="ARBA" id="ARBA00023004"/>
    </source>
</evidence>
<comment type="similarity">
    <text evidence="3 13">Belongs to the cytochrome P450 family.</text>
</comment>
<dbReference type="InterPro" id="IPR050665">
    <property type="entry name" value="Cytochrome_P450_Monooxygen"/>
</dbReference>